<organism evidence="1 2">
    <name type="scientific">Smallanthus sonchifolius</name>
    <dbReference type="NCBI Taxonomy" id="185202"/>
    <lineage>
        <taxon>Eukaryota</taxon>
        <taxon>Viridiplantae</taxon>
        <taxon>Streptophyta</taxon>
        <taxon>Embryophyta</taxon>
        <taxon>Tracheophyta</taxon>
        <taxon>Spermatophyta</taxon>
        <taxon>Magnoliopsida</taxon>
        <taxon>eudicotyledons</taxon>
        <taxon>Gunneridae</taxon>
        <taxon>Pentapetalae</taxon>
        <taxon>asterids</taxon>
        <taxon>campanulids</taxon>
        <taxon>Asterales</taxon>
        <taxon>Asteraceae</taxon>
        <taxon>Asteroideae</taxon>
        <taxon>Heliantheae alliance</taxon>
        <taxon>Millerieae</taxon>
        <taxon>Smallanthus</taxon>
    </lineage>
</organism>
<evidence type="ECO:0000313" key="1">
    <source>
        <dbReference type="EMBL" id="KAI3682546.1"/>
    </source>
</evidence>
<reference evidence="2" key="1">
    <citation type="journal article" date="2022" name="Mol. Ecol. Resour.">
        <title>The genomes of chicory, endive, great burdock and yacon provide insights into Asteraceae palaeo-polyploidization history and plant inulin production.</title>
        <authorList>
            <person name="Fan W."/>
            <person name="Wang S."/>
            <person name="Wang H."/>
            <person name="Wang A."/>
            <person name="Jiang F."/>
            <person name="Liu H."/>
            <person name="Zhao H."/>
            <person name="Xu D."/>
            <person name="Zhang Y."/>
        </authorList>
    </citation>
    <scope>NUCLEOTIDE SEQUENCE [LARGE SCALE GENOMIC DNA]</scope>
    <source>
        <strain evidence="2">cv. Yunnan</strain>
    </source>
</reference>
<name>A0ACB8YAY0_9ASTR</name>
<gene>
    <name evidence="1" type="ORF">L1987_82602</name>
</gene>
<accession>A0ACB8YAY0</accession>
<proteinExistence type="predicted"/>
<keyword evidence="2" id="KW-1185">Reference proteome</keyword>
<comment type="caution">
    <text evidence="1">The sequence shown here is derived from an EMBL/GenBank/DDBJ whole genome shotgun (WGS) entry which is preliminary data.</text>
</comment>
<dbReference type="EMBL" id="CM042045">
    <property type="protein sequence ID" value="KAI3682546.1"/>
    <property type="molecule type" value="Genomic_DNA"/>
</dbReference>
<dbReference type="Proteomes" id="UP001056120">
    <property type="component" value="Linkage Group LG28"/>
</dbReference>
<reference evidence="1 2" key="2">
    <citation type="journal article" date="2022" name="Mol. Ecol. Resour.">
        <title>The genomes of chicory, endive, great burdock and yacon provide insights into Asteraceae paleo-polyploidization history and plant inulin production.</title>
        <authorList>
            <person name="Fan W."/>
            <person name="Wang S."/>
            <person name="Wang H."/>
            <person name="Wang A."/>
            <person name="Jiang F."/>
            <person name="Liu H."/>
            <person name="Zhao H."/>
            <person name="Xu D."/>
            <person name="Zhang Y."/>
        </authorList>
    </citation>
    <scope>NUCLEOTIDE SEQUENCE [LARGE SCALE GENOMIC DNA]</scope>
    <source>
        <strain evidence="2">cv. Yunnan</strain>
        <tissue evidence="1">Leaves</tissue>
    </source>
</reference>
<sequence>MLVEVEGYCASKNKVPLLSLEALHHLHIFIFVLAVVHVAFSVLTVVFGMAKIRQWKHWEESITKDDFDHAQVLKHKVTSVKDHAFIRNRFDGIGKRSVIRGWLRSFFKQFYGSVTKSDYVALRLGFITTHCKANPKFNFHKYMIRALEDDFKIVVGISWYLWLFVVIFLLLNVNGLHVYFWIAFIPFFLLLAVGTKMEHIIIQLANEVAEKHVAIEGELVVHPSDDHFWFQRPRIVLFFIHFILFQNAFEIAFFFWIWVCFFFVSISI</sequence>
<protein>
    <submittedName>
        <fullName evidence="1">Uncharacterized protein</fullName>
    </submittedName>
</protein>
<evidence type="ECO:0000313" key="2">
    <source>
        <dbReference type="Proteomes" id="UP001056120"/>
    </source>
</evidence>